<keyword evidence="3" id="KW-0812">Transmembrane</keyword>
<dbReference type="InterPro" id="IPR022764">
    <property type="entry name" value="Peptidase_S54_rhomboid_dom"/>
</dbReference>
<dbReference type="EMBL" id="JAHSPG010000003">
    <property type="protein sequence ID" value="MBV4356718.1"/>
    <property type="molecule type" value="Genomic_DNA"/>
</dbReference>
<dbReference type="RefSeq" id="WP_217790358.1">
    <property type="nucleotide sequence ID" value="NZ_JAHSPG010000003.1"/>
</dbReference>
<comment type="caution">
    <text evidence="5">The sequence shown here is derived from an EMBL/GenBank/DDBJ whole genome shotgun (WGS) entry which is preliminary data.</text>
</comment>
<keyword evidence="3" id="KW-1133">Transmembrane helix</keyword>
<keyword evidence="5" id="KW-0645">Protease</keyword>
<evidence type="ECO:0000256" key="3">
    <source>
        <dbReference type="SAM" id="Phobius"/>
    </source>
</evidence>
<evidence type="ECO:0000313" key="6">
    <source>
        <dbReference type="Proteomes" id="UP000812270"/>
    </source>
</evidence>
<keyword evidence="6" id="KW-1185">Reference proteome</keyword>
<evidence type="ECO:0000313" key="5">
    <source>
        <dbReference type="EMBL" id="MBV4356718.1"/>
    </source>
</evidence>
<evidence type="ECO:0000259" key="4">
    <source>
        <dbReference type="Pfam" id="PF01694"/>
    </source>
</evidence>
<reference evidence="5" key="1">
    <citation type="submission" date="2021-06" db="EMBL/GenBank/DDBJ databases">
        <authorList>
            <person name="Huq M.A."/>
        </authorList>
    </citation>
    <scope>NUCLEOTIDE SEQUENCE</scope>
    <source>
        <strain evidence="5">MAH-26</strain>
    </source>
</reference>
<organism evidence="5 6">
    <name type="scientific">Pinibacter aurantiacus</name>
    <dbReference type="NCBI Taxonomy" id="2851599"/>
    <lineage>
        <taxon>Bacteria</taxon>
        <taxon>Pseudomonadati</taxon>
        <taxon>Bacteroidota</taxon>
        <taxon>Chitinophagia</taxon>
        <taxon>Chitinophagales</taxon>
        <taxon>Chitinophagaceae</taxon>
        <taxon>Pinibacter</taxon>
    </lineage>
</organism>
<dbReference type="PANTHER" id="PTHR43731:SF14">
    <property type="entry name" value="PRESENILIN-ASSOCIATED RHOMBOID-LIKE PROTEIN, MITOCHONDRIAL"/>
    <property type="match status" value="1"/>
</dbReference>
<proteinExistence type="inferred from homology"/>
<feature type="transmembrane region" description="Helical" evidence="3">
    <location>
        <begin position="145"/>
        <end position="170"/>
    </location>
</feature>
<keyword evidence="2" id="KW-0378">Hydrolase</keyword>
<dbReference type="AlphaFoldDB" id="A0A9E2W3W0"/>
<dbReference type="Proteomes" id="UP000812270">
    <property type="component" value="Unassembled WGS sequence"/>
</dbReference>
<evidence type="ECO:0000256" key="1">
    <source>
        <dbReference type="ARBA" id="ARBA00009045"/>
    </source>
</evidence>
<keyword evidence="3" id="KW-0472">Membrane</keyword>
<sequence>MLTTTFSITTIIIVVTCIVSFIAFGNERLKNDLLFWPAEVDDRRQYYRFLTYGFVHGDFIHLGFNMLSLYSFGTYVEKYLFTQSHLFGHSAATMYILLYVLGLIVSAIPDYFYYKNYSSYRALGASGAVCAVIFAGIMLEPKLPISMLFIPVRIPGYIFGVIFIAISIWLGKRGGDNIGHRAHISGAIFGILFTIIAARAFSNFDVVKSFLDEVLNRY</sequence>
<evidence type="ECO:0000256" key="2">
    <source>
        <dbReference type="ARBA" id="ARBA00022801"/>
    </source>
</evidence>
<gene>
    <name evidence="5" type="ORF">KTO63_06110</name>
</gene>
<dbReference type="GO" id="GO:0004252">
    <property type="term" value="F:serine-type endopeptidase activity"/>
    <property type="evidence" value="ECO:0007669"/>
    <property type="project" value="InterPro"/>
</dbReference>
<name>A0A9E2W3W0_9BACT</name>
<dbReference type="PANTHER" id="PTHR43731">
    <property type="entry name" value="RHOMBOID PROTEASE"/>
    <property type="match status" value="1"/>
</dbReference>
<dbReference type="GO" id="GO:0016020">
    <property type="term" value="C:membrane"/>
    <property type="evidence" value="ECO:0007669"/>
    <property type="project" value="InterPro"/>
</dbReference>
<feature type="transmembrane region" description="Helical" evidence="3">
    <location>
        <begin position="92"/>
        <end position="113"/>
    </location>
</feature>
<feature type="transmembrane region" description="Helical" evidence="3">
    <location>
        <begin position="46"/>
        <end position="72"/>
    </location>
</feature>
<dbReference type="Pfam" id="PF01694">
    <property type="entry name" value="Rhomboid"/>
    <property type="match status" value="1"/>
</dbReference>
<protein>
    <submittedName>
        <fullName evidence="5">Rhomboid family intramembrane serine protease</fullName>
    </submittedName>
</protein>
<feature type="transmembrane region" description="Helical" evidence="3">
    <location>
        <begin position="182"/>
        <end position="201"/>
    </location>
</feature>
<feature type="transmembrane region" description="Helical" evidence="3">
    <location>
        <begin position="120"/>
        <end position="139"/>
    </location>
</feature>
<feature type="domain" description="Peptidase S54 rhomboid" evidence="4">
    <location>
        <begin position="44"/>
        <end position="198"/>
    </location>
</feature>
<accession>A0A9E2W3W0</accession>
<dbReference type="InterPro" id="IPR050925">
    <property type="entry name" value="Rhomboid_protease_S54"/>
</dbReference>
<comment type="similarity">
    <text evidence="1">Belongs to the peptidase S54 family.</text>
</comment>
<dbReference type="GO" id="GO:0006508">
    <property type="term" value="P:proteolysis"/>
    <property type="evidence" value="ECO:0007669"/>
    <property type="project" value="UniProtKB-KW"/>
</dbReference>
<feature type="transmembrane region" description="Helical" evidence="3">
    <location>
        <begin position="6"/>
        <end position="25"/>
    </location>
</feature>